<dbReference type="PROSITE" id="PS51257">
    <property type="entry name" value="PROKAR_LIPOPROTEIN"/>
    <property type="match status" value="1"/>
</dbReference>
<dbReference type="HOGENOM" id="CLU_1239282_0_0_6"/>
<gene>
    <name evidence="2" type="ORF">PFLCHA0_c13240</name>
</gene>
<protein>
    <recommendedName>
        <fullName evidence="4">Lipoprotein</fullName>
    </recommendedName>
</protein>
<feature type="signal peptide" evidence="1">
    <location>
        <begin position="1"/>
        <end position="18"/>
    </location>
</feature>
<organism evidence="2 3">
    <name type="scientific">Pseudomonas protegens (strain DSM 19095 / LMG 27888 / CFBP 6595 / CHA0)</name>
    <dbReference type="NCBI Taxonomy" id="1124983"/>
    <lineage>
        <taxon>Bacteria</taxon>
        <taxon>Pseudomonadati</taxon>
        <taxon>Pseudomonadota</taxon>
        <taxon>Gammaproteobacteria</taxon>
        <taxon>Pseudomonadales</taxon>
        <taxon>Pseudomonadaceae</taxon>
        <taxon>Pseudomonas</taxon>
    </lineage>
</organism>
<evidence type="ECO:0000313" key="2">
    <source>
        <dbReference type="EMBL" id="AGL83114.1"/>
    </source>
</evidence>
<dbReference type="Proteomes" id="UP000013940">
    <property type="component" value="Chromosome"/>
</dbReference>
<dbReference type="eggNOG" id="COG3650">
    <property type="taxonomic scope" value="Bacteria"/>
</dbReference>
<reference evidence="3" key="1">
    <citation type="journal article" date="2014" name="Genome Announc.">
        <title>Full-genome sequence of the plant growth-promoting bacterium Pseudomonas protegens CHA0.</title>
        <authorList>
            <person name="Jousset A."/>
            <person name="Schuldes J."/>
            <person name="Keel C."/>
            <person name="Maurhofer M."/>
            <person name="Daniel R."/>
            <person name="Scheu S."/>
            <person name="Thuermer A."/>
        </authorList>
    </citation>
    <scope>NUCLEOTIDE SEQUENCE [LARGE SCALE GENOMIC DNA]</scope>
    <source>
        <strain evidence="3">DSM 19095 / LMG 27888 / CFBP 6595 / CHA0</strain>
    </source>
</reference>
<keyword evidence="1" id="KW-0732">Signal</keyword>
<dbReference type="AlphaFoldDB" id="A0A2C9EHJ1"/>
<evidence type="ECO:0008006" key="4">
    <source>
        <dbReference type="Google" id="ProtNLM"/>
    </source>
</evidence>
<dbReference type="EMBL" id="CP003190">
    <property type="protein sequence ID" value="AGL83114.1"/>
    <property type="molecule type" value="Genomic_DNA"/>
</dbReference>
<name>A0A2C9EHJ1_PSEPH</name>
<accession>A0A2C9EHJ1</accession>
<sequence>MMRTARSLLCFALLPLFAGCQMLPMFNQQPQAPSMAGLTRMQGELSAADGKLLFKPCTEDRRYVVNDGGNTSVLQEAATLAEKQGKLFADLRGKFSASASSDGQLDLRQLYRVERSASACSDPNFQRLILRAGSKNPAWNVDVSAKGMMIERAGQPTLALPYLEEQLGDGRFNLTSEANHQRVELWVAPQRCVDPVTGSVQHLSAELRVDGQVQRGCGYFGGSRND</sequence>
<proteinExistence type="predicted"/>
<feature type="chain" id="PRO_5012293532" description="Lipoprotein" evidence="1">
    <location>
        <begin position="19"/>
        <end position="226"/>
    </location>
</feature>
<evidence type="ECO:0000313" key="3">
    <source>
        <dbReference type="Proteomes" id="UP000013940"/>
    </source>
</evidence>
<evidence type="ECO:0000256" key="1">
    <source>
        <dbReference type="SAM" id="SignalP"/>
    </source>
</evidence>
<dbReference type="KEGG" id="pprc:PFLCHA0_c13240"/>